<dbReference type="PANTHER" id="PTHR13215">
    <property type="entry name" value="RNA POLYMERASE II TRANSCRIPTIONAL COACTIVATOR"/>
    <property type="match status" value="1"/>
</dbReference>
<dbReference type="GO" id="GO:0060261">
    <property type="term" value="P:positive regulation of transcription initiation by RNA polymerase II"/>
    <property type="evidence" value="ECO:0007669"/>
    <property type="project" value="InterPro"/>
</dbReference>
<evidence type="ECO:0000256" key="4">
    <source>
        <dbReference type="ARBA" id="ARBA00023125"/>
    </source>
</evidence>
<dbReference type="InterPro" id="IPR009044">
    <property type="entry name" value="ssDNA-bd_transcriptional_reg"/>
</dbReference>
<keyword evidence="4" id="KW-0238">DNA-binding</keyword>
<feature type="region of interest" description="Disordered" evidence="7">
    <location>
        <begin position="161"/>
        <end position="210"/>
    </location>
</feature>
<feature type="region of interest" description="Disordered" evidence="7">
    <location>
        <begin position="394"/>
        <end position="413"/>
    </location>
</feature>
<evidence type="ECO:0000256" key="7">
    <source>
        <dbReference type="SAM" id="MobiDB-lite"/>
    </source>
</evidence>
<evidence type="ECO:0000313" key="9">
    <source>
        <dbReference type="EMBL" id="GIM00509.1"/>
    </source>
</evidence>
<comment type="similarity">
    <text evidence="2">Belongs to the transcriptional coactivator PC4 family.</text>
</comment>
<name>A0A8J4G5R0_9CHLO</name>
<keyword evidence="3" id="KW-0805">Transcription regulation</keyword>
<dbReference type="InterPro" id="IPR045125">
    <property type="entry name" value="Sub1/Tcp4-like"/>
</dbReference>
<sequence>ITNSSHVSSFLRGKCFRQFSKPLSLLMFVTRIKGYRATVTLATGAWFLFPCNSRKEINVARLLPSSLNNFFTKRASSVSKCALHQAGLGRDPYPNVRNMATGEEEQIVQAVMDFLKTADMNVTTERVVLKHVQSTLSLEKPILDYKRLVSETIEKFLEELDTAEGQAEDDHDDEEEDGGADEREDEVGGKRGRKHKGNSAGTASKRSRGGTDEVLFSKDLSRSRKARVRLWDGKLHVDVREFYQADGGEAPTQKGLAMDPCQWARLVRDLPQLVAAQRSRNAGAPATQLSKTRVAAVSEFKGTFYLGLREYYERDGQLLPTKKGVNLNPSETEALLAAAADITAAAGGDVELPPPSPLPQEEAGAAPSHAAVPPASAPSAWGGSAAATAAPSAAATAAGGGGGSAGVPPQQMVDLGGNKRLSISRFQGRLSVDLREFYESSCLSAPPFPRPIPLRASQHVIAPFPQNRKTARCCLARRASRCPPRTGPPSQATLQMWMRL</sequence>
<dbReference type="GO" id="GO:0005634">
    <property type="term" value="C:nucleus"/>
    <property type="evidence" value="ECO:0007669"/>
    <property type="project" value="UniProtKB-SubCell"/>
</dbReference>
<evidence type="ECO:0000256" key="3">
    <source>
        <dbReference type="ARBA" id="ARBA00023015"/>
    </source>
</evidence>
<evidence type="ECO:0000259" key="8">
    <source>
        <dbReference type="PROSITE" id="PS51998"/>
    </source>
</evidence>
<comment type="caution">
    <text evidence="9">The sequence shown here is derived from an EMBL/GenBank/DDBJ whole genome shotgun (WGS) entry which is preliminary data.</text>
</comment>
<evidence type="ECO:0000256" key="1">
    <source>
        <dbReference type="ARBA" id="ARBA00004123"/>
    </source>
</evidence>
<protein>
    <recommendedName>
        <fullName evidence="8">DEK-C domain-containing protein</fullName>
    </recommendedName>
</protein>
<dbReference type="InterPro" id="IPR003173">
    <property type="entry name" value="PC4_C"/>
</dbReference>
<feature type="region of interest" description="Disordered" evidence="7">
    <location>
        <begin position="347"/>
        <end position="383"/>
    </location>
</feature>
<dbReference type="Proteomes" id="UP000722791">
    <property type="component" value="Unassembled WGS sequence"/>
</dbReference>
<evidence type="ECO:0000256" key="6">
    <source>
        <dbReference type="ARBA" id="ARBA00023242"/>
    </source>
</evidence>
<feature type="domain" description="DEK-C" evidence="8">
    <location>
        <begin position="101"/>
        <end position="158"/>
    </location>
</feature>
<dbReference type="EMBL" id="BNCQ01000008">
    <property type="protein sequence ID" value="GIM00509.1"/>
    <property type="molecule type" value="Genomic_DNA"/>
</dbReference>
<keyword evidence="6" id="KW-0539">Nucleus</keyword>
<accession>A0A8J4G5R0</accession>
<dbReference type="Pfam" id="PF02229">
    <property type="entry name" value="PC4"/>
    <property type="match status" value="3"/>
</dbReference>
<dbReference type="SUPFAM" id="SSF54447">
    <property type="entry name" value="ssDNA-binding transcriptional regulator domain"/>
    <property type="match status" value="2"/>
</dbReference>
<feature type="compositionally biased region" description="Acidic residues" evidence="7">
    <location>
        <begin position="161"/>
        <end position="185"/>
    </location>
</feature>
<evidence type="ECO:0000313" key="10">
    <source>
        <dbReference type="Proteomes" id="UP000722791"/>
    </source>
</evidence>
<dbReference type="GO" id="GO:0003677">
    <property type="term" value="F:DNA binding"/>
    <property type="evidence" value="ECO:0007669"/>
    <property type="project" value="UniProtKB-KW"/>
</dbReference>
<dbReference type="GO" id="GO:0003713">
    <property type="term" value="F:transcription coactivator activity"/>
    <property type="evidence" value="ECO:0007669"/>
    <property type="project" value="InterPro"/>
</dbReference>
<evidence type="ECO:0000256" key="5">
    <source>
        <dbReference type="ARBA" id="ARBA00023163"/>
    </source>
</evidence>
<dbReference type="AlphaFoldDB" id="A0A8J4G5R0"/>
<reference evidence="9" key="1">
    <citation type="journal article" date="2021" name="Proc. Natl. Acad. Sci. U.S.A.">
        <title>Three genomes in the algal genus Volvox reveal the fate of a haploid sex-determining region after a transition to homothallism.</title>
        <authorList>
            <person name="Yamamoto K."/>
            <person name="Hamaji T."/>
            <person name="Kawai-Toyooka H."/>
            <person name="Matsuzaki R."/>
            <person name="Takahashi F."/>
            <person name="Nishimura Y."/>
            <person name="Kawachi M."/>
            <person name="Noguchi H."/>
            <person name="Minakuchi Y."/>
            <person name="Umen J.G."/>
            <person name="Toyoda A."/>
            <person name="Nozaki H."/>
        </authorList>
    </citation>
    <scope>NUCLEOTIDE SEQUENCE</scope>
    <source>
        <strain evidence="9">NIES-3785</strain>
    </source>
</reference>
<comment type="subcellular location">
    <subcellularLocation>
        <location evidence="1">Nucleus</location>
    </subcellularLocation>
</comment>
<dbReference type="InterPro" id="IPR014876">
    <property type="entry name" value="DEK_C"/>
</dbReference>
<dbReference type="Gene3D" id="2.30.31.10">
    <property type="entry name" value="Transcriptional Coactivator Pc4, Chain A"/>
    <property type="match status" value="3"/>
</dbReference>
<evidence type="ECO:0000256" key="2">
    <source>
        <dbReference type="ARBA" id="ARBA00009001"/>
    </source>
</evidence>
<gene>
    <name evidence="9" type="ORF">Vretimale_5289</name>
</gene>
<feature type="non-terminal residue" evidence="9">
    <location>
        <position position="1"/>
    </location>
</feature>
<proteinExistence type="inferred from homology"/>
<dbReference type="PROSITE" id="PS51998">
    <property type="entry name" value="DEK_C"/>
    <property type="match status" value="1"/>
</dbReference>
<keyword evidence="5" id="KW-0804">Transcription</keyword>
<organism evidence="9 10">
    <name type="scientific">Volvox reticuliferus</name>
    <dbReference type="NCBI Taxonomy" id="1737510"/>
    <lineage>
        <taxon>Eukaryota</taxon>
        <taxon>Viridiplantae</taxon>
        <taxon>Chlorophyta</taxon>
        <taxon>core chlorophytes</taxon>
        <taxon>Chlorophyceae</taxon>
        <taxon>CS clade</taxon>
        <taxon>Chlamydomonadales</taxon>
        <taxon>Volvocaceae</taxon>
        <taxon>Volvox</taxon>
    </lineage>
</organism>
<feature type="compositionally biased region" description="Low complexity" evidence="7">
    <location>
        <begin position="363"/>
        <end position="383"/>
    </location>
</feature>